<dbReference type="AlphaFoldDB" id="A0A246GMN8"/>
<name>A0A246GMN8_9FLAO</name>
<gene>
    <name evidence="1" type="ORF">BWK59_02520</name>
</gene>
<dbReference type="RefSeq" id="WP_088390742.1">
    <property type="nucleotide sequence ID" value="NZ_MTCZ01000011.1"/>
</dbReference>
<reference evidence="1 2" key="1">
    <citation type="journal article" date="2017" name="Infect. Genet. Evol.">
        <title>Comparative genome analysis of fish pathogen Flavobacterium columnare reveals extensive sequence diversity within the species.</title>
        <authorList>
            <person name="Kayansamruaj P."/>
            <person name="Dong H.T."/>
            <person name="Hirono I."/>
            <person name="Kondo H."/>
            <person name="Senapin S."/>
            <person name="Rodkhum C."/>
        </authorList>
    </citation>
    <scope>NUCLEOTIDE SEQUENCE [LARGE SCALE GENOMIC DNA]</scope>
    <source>
        <strain evidence="1 2">1215</strain>
    </source>
</reference>
<protein>
    <submittedName>
        <fullName evidence="1">Uncharacterized protein</fullName>
    </submittedName>
</protein>
<dbReference type="Proteomes" id="UP000197768">
    <property type="component" value="Unassembled WGS sequence"/>
</dbReference>
<comment type="caution">
    <text evidence="1">The sequence shown here is derived from an EMBL/GenBank/DDBJ whole genome shotgun (WGS) entry which is preliminary data.</text>
</comment>
<organism evidence="1 2">
    <name type="scientific">Flavobacterium davisii</name>
    <dbReference type="NCBI Taxonomy" id="2906077"/>
    <lineage>
        <taxon>Bacteria</taxon>
        <taxon>Pseudomonadati</taxon>
        <taxon>Bacteroidota</taxon>
        <taxon>Flavobacteriia</taxon>
        <taxon>Flavobacteriales</taxon>
        <taxon>Flavobacteriaceae</taxon>
        <taxon>Flavobacterium</taxon>
    </lineage>
</organism>
<proteinExistence type="predicted"/>
<evidence type="ECO:0000313" key="2">
    <source>
        <dbReference type="Proteomes" id="UP000197768"/>
    </source>
</evidence>
<evidence type="ECO:0000313" key="1">
    <source>
        <dbReference type="EMBL" id="OWP84996.1"/>
    </source>
</evidence>
<sequence length="356" mass="42308">MFLEEEEEEERIIDICGVKVSNKDYSIDYLTNKNIGVYKIGINTDEERELKKLFYLNDKKERLRKLNQWIDEDKNDKEIMLYRGDSVIRSLKEDLEEEEIFIQIRLNIDFQICQYESYIRKFGNDFSSLFLRSCLDNYSAFDLFELDKIIEIEKEECKEIGLDKDLFRNIDGREEIRRIWMLEIYIEEIIETFSNIYKNDKYEGICYLIDEQYKVHKNVVSCLLEDVFIRAHVNYIIFEALEIHLKSIDDISTEKAQEFIYKRKYKKKSSLKWNANKNSLGTIFGVLHDAGIIQGNKTELARELANMFNNLSETTLIDNIGLKTDKKNSKPKYDTKTEDLLFDWIAFLKSCTPNEG</sequence>
<dbReference type="EMBL" id="MTCZ01000011">
    <property type="protein sequence ID" value="OWP84996.1"/>
    <property type="molecule type" value="Genomic_DNA"/>
</dbReference>
<accession>A0A246GMN8</accession>